<dbReference type="AlphaFoldDB" id="A0A8F5VM11"/>
<evidence type="ECO:0000313" key="2">
    <source>
        <dbReference type="Proteomes" id="UP000694228"/>
    </source>
</evidence>
<proteinExistence type="predicted"/>
<dbReference type="OrthoDB" id="115844at2157"/>
<dbReference type="Proteomes" id="UP000694228">
    <property type="component" value="Chromosome"/>
</dbReference>
<reference evidence="1 2" key="1">
    <citation type="submission" date="2021-06" db="EMBL/GenBank/DDBJ databases">
        <title>Complete genome sequence of the secondary alcohol utilizing methanogen Methanospirillum hungatei strain GP1.</title>
        <authorList>
            <person name="Day L.A."/>
            <person name="Costa K.C."/>
        </authorList>
    </citation>
    <scope>NUCLEOTIDE SEQUENCE [LARGE SCALE GENOMIC DNA]</scope>
    <source>
        <strain evidence="1 2">GP1</strain>
    </source>
</reference>
<gene>
    <name evidence="1" type="ORF">KSK55_13000</name>
</gene>
<protein>
    <submittedName>
        <fullName evidence="1">Uncharacterized protein</fullName>
    </submittedName>
</protein>
<organism evidence="1 2">
    <name type="scientific">Methanospirillum hungatei</name>
    <dbReference type="NCBI Taxonomy" id="2203"/>
    <lineage>
        <taxon>Archaea</taxon>
        <taxon>Methanobacteriati</taxon>
        <taxon>Methanobacteriota</taxon>
        <taxon>Stenosarchaea group</taxon>
        <taxon>Methanomicrobia</taxon>
        <taxon>Methanomicrobiales</taxon>
        <taxon>Methanospirillaceae</taxon>
        <taxon>Methanospirillum</taxon>
    </lineage>
</organism>
<dbReference type="EMBL" id="CP077107">
    <property type="protein sequence ID" value="QXO94238.1"/>
    <property type="molecule type" value="Genomic_DNA"/>
</dbReference>
<evidence type="ECO:0000313" key="1">
    <source>
        <dbReference type="EMBL" id="QXO94238.1"/>
    </source>
</evidence>
<accession>A0A8F5VM11</accession>
<sequence>MGFTVTAIREAPLVRYEKVGRLIPGDTDVIRMMLDGTGEIGVIPVTDLLLLFGGIAPDGVAMSESGNRVFLTRPMGQEYVVLTRQVRGMIRDWPKKKAALFVLKK</sequence>
<name>A0A8F5VM11_METHU</name>